<dbReference type="PANTHER" id="PTHR10724:SF10">
    <property type="entry name" value="S1 RNA-BINDING DOMAIN-CONTAINING PROTEIN 1"/>
    <property type="match status" value="1"/>
</dbReference>
<dbReference type="Pfam" id="PF17674">
    <property type="entry name" value="HHH_9"/>
    <property type="match status" value="1"/>
</dbReference>
<dbReference type="InterPro" id="IPR023319">
    <property type="entry name" value="Tex-like_HTH_dom_sf"/>
</dbReference>
<dbReference type="InterPro" id="IPR003029">
    <property type="entry name" value="S1_domain"/>
</dbReference>
<feature type="region of interest" description="Disordered" evidence="4">
    <location>
        <begin position="741"/>
        <end position="811"/>
    </location>
</feature>
<reference evidence="6 7" key="1">
    <citation type="submission" date="2018-04" db="EMBL/GenBank/DDBJ databases">
        <title>Genomic Encyclopedia of Archaeal and Bacterial Type Strains, Phase II (KMG-II): from individual species to whole genera.</title>
        <authorList>
            <person name="Goeker M."/>
        </authorList>
    </citation>
    <scope>NUCLEOTIDE SEQUENCE [LARGE SCALE GENOMIC DNA]</scope>
    <source>
        <strain evidence="6 7">DSM 23382</strain>
    </source>
</reference>
<evidence type="ECO:0000259" key="5">
    <source>
        <dbReference type="PROSITE" id="PS50126"/>
    </source>
</evidence>
<dbReference type="SMART" id="SM00316">
    <property type="entry name" value="S1"/>
    <property type="match status" value="1"/>
</dbReference>
<dbReference type="SUPFAM" id="SSF53098">
    <property type="entry name" value="Ribonuclease H-like"/>
    <property type="match status" value="1"/>
</dbReference>
<dbReference type="FunFam" id="3.30.420.140:FF:000001">
    <property type="entry name" value="RNA-binding transcriptional accessory protein"/>
    <property type="match status" value="1"/>
</dbReference>
<name>A0A2T5UW25_9HYPH</name>
<dbReference type="CDD" id="cd05685">
    <property type="entry name" value="S1_Tex"/>
    <property type="match status" value="1"/>
</dbReference>
<dbReference type="GO" id="GO:0005829">
    <property type="term" value="C:cytosol"/>
    <property type="evidence" value="ECO:0007669"/>
    <property type="project" value="TreeGrafter"/>
</dbReference>
<protein>
    <recommendedName>
        <fullName evidence="2">Small ribosomal subunit protein bS1</fullName>
    </recommendedName>
    <alternativeName>
        <fullName evidence="3">30S ribosomal protein S1</fullName>
    </alternativeName>
</protein>
<accession>A0A2T5UW25</accession>
<dbReference type="SUPFAM" id="SSF158832">
    <property type="entry name" value="Tex N-terminal region-like"/>
    <property type="match status" value="1"/>
</dbReference>
<dbReference type="InterPro" id="IPR010994">
    <property type="entry name" value="RuvA_2-like"/>
</dbReference>
<dbReference type="InterPro" id="IPR044146">
    <property type="entry name" value="S1_Tex"/>
</dbReference>
<dbReference type="Gene3D" id="1.10.3500.10">
    <property type="entry name" value="Tex N-terminal region-like"/>
    <property type="match status" value="1"/>
</dbReference>
<evidence type="ECO:0000256" key="1">
    <source>
        <dbReference type="ARBA" id="ARBA00025604"/>
    </source>
</evidence>
<dbReference type="InterPro" id="IPR032639">
    <property type="entry name" value="Tex_YqgF"/>
</dbReference>
<dbReference type="Gene3D" id="1.10.150.310">
    <property type="entry name" value="Tex RuvX-like domain-like"/>
    <property type="match status" value="1"/>
</dbReference>
<dbReference type="InterPro" id="IPR055179">
    <property type="entry name" value="Tex-like_central_region"/>
</dbReference>
<dbReference type="GO" id="GO:0003735">
    <property type="term" value="F:structural constituent of ribosome"/>
    <property type="evidence" value="ECO:0007669"/>
    <property type="project" value="TreeGrafter"/>
</dbReference>
<dbReference type="FunFam" id="2.40.50.140:FF:000051">
    <property type="entry name" value="RNA-binding transcriptional accessory protein"/>
    <property type="match status" value="1"/>
</dbReference>
<dbReference type="AlphaFoldDB" id="A0A2T5UW25"/>
<dbReference type="FunFam" id="1.10.150.310:FF:000001">
    <property type="entry name" value="RNA-binding transcriptional accessory protein"/>
    <property type="match status" value="1"/>
</dbReference>
<dbReference type="GO" id="GO:0006412">
    <property type="term" value="P:translation"/>
    <property type="evidence" value="ECO:0007669"/>
    <property type="project" value="TreeGrafter"/>
</dbReference>
<dbReference type="Proteomes" id="UP000244081">
    <property type="component" value="Unassembled WGS sequence"/>
</dbReference>
<dbReference type="SUPFAM" id="SSF50249">
    <property type="entry name" value="Nucleic acid-binding proteins"/>
    <property type="match status" value="1"/>
</dbReference>
<dbReference type="SMART" id="SM00732">
    <property type="entry name" value="YqgFc"/>
    <property type="match status" value="1"/>
</dbReference>
<dbReference type="OrthoDB" id="9804714at2"/>
<dbReference type="Pfam" id="PF22706">
    <property type="entry name" value="Tex_central_region"/>
    <property type="match status" value="1"/>
</dbReference>
<proteinExistence type="predicted"/>
<dbReference type="Pfam" id="PF09371">
    <property type="entry name" value="Tex_N"/>
    <property type="match status" value="1"/>
</dbReference>
<dbReference type="Gene3D" id="1.10.10.650">
    <property type="entry name" value="RuvA domain 2-like"/>
    <property type="match status" value="1"/>
</dbReference>
<feature type="compositionally biased region" description="Low complexity" evidence="4">
    <location>
        <begin position="792"/>
        <end position="803"/>
    </location>
</feature>
<dbReference type="Gene3D" id="3.30.420.140">
    <property type="entry name" value="YqgF/RNase H-like domain"/>
    <property type="match status" value="1"/>
</dbReference>
<dbReference type="InterPro" id="IPR012337">
    <property type="entry name" value="RNaseH-like_sf"/>
</dbReference>
<dbReference type="InterPro" id="IPR006641">
    <property type="entry name" value="YqgF/RNaseH-like_dom"/>
</dbReference>
<dbReference type="InterPro" id="IPR041692">
    <property type="entry name" value="HHH_9"/>
</dbReference>
<dbReference type="RefSeq" id="WP_107991748.1">
    <property type="nucleotide sequence ID" value="NZ_QAYG01000012.1"/>
</dbReference>
<comment type="caution">
    <text evidence="6">The sequence shown here is derived from an EMBL/GenBank/DDBJ whole genome shotgun (WGS) entry which is preliminary data.</text>
</comment>
<dbReference type="Pfam" id="PF00575">
    <property type="entry name" value="S1"/>
    <property type="match status" value="1"/>
</dbReference>
<organism evidence="6 7">
    <name type="scientific">Breoghania corrubedonensis</name>
    <dbReference type="NCBI Taxonomy" id="665038"/>
    <lineage>
        <taxon>Bacteria</taxon>
        <taxon>Pseudomonadati</taxon>
        <taxon>Pseudomonadota</taxon>
        <taxon>Alphaproteobacteria</taxon>
        <taxon>Hyphomicrobiales</taxon>
        <taxon>Stappiaceae</taxon>
        <taxon>Breoghania</taxon>
    </lineage>
</organism>
<dbReference type="FunFam" id="1.10.10.650:FF:000001">
    <property type="entry name" value="S1 RNA-binding domain 1"/>
    <property type="match status" value="1"/>
</dbReference>
<evidence type="ECO:0000313" key="6">
    <source>
        <dbReference type="EMBL" id="PTW55715.1"/>
    </source>
</evidence>
<dbReference type="EMBL" id="QAYG01000012">
    <property type="protein sequence ID" value="PTW55715.1"/>
    <property type="molecule type" value="Genomic_DNA"/>
</dbReference>
<gene>
    <name evidence="6" type="ORF">C8N35_11240</name>
</gene>
<comment type="function">
    <text evidence="1">Binds mRNA; thus facilitating recognition of the initiation point. It is needed to translate mRNA with a short Shine-Dalgarno (SD) purine-rich sequence.</text>
</comment>
<feature type="domain" description="S1 motif" evidence="5">
    <location>
        <begin position="668"/>
        <end position="737"/>
    </location>
</feature>
<dbReference type="InterPro" id="IPR023323">
    <property type="entry name" value="Tex-like_dom_sf"/>
</dbReference>
<evidence type="ECO:0000256" key="4">
    <source>
        <dbReference type="SAM" id="MobiDB-lite"/>
    </source>
</evidence>
<dbReference type="PANTHER" id="PTHR10724">
    <property type="entry name" value="30S RIBOSOMAL PROTEIN S1"/>
    <property type="match status" value="1"/>
</dbReference>
<evidence type="ECO:0000256" key="2">
    <source>
        <dbReference type="ARBA" id="ARBA00035293"/>
    </source>
</evidence>
<dbReference type="Pfam" id="PF16921">
    <property type="entry name" value="Tex_YqgF"/>
    <property type="match status" value="1"/>
</dbReference>
<dbReference type="InterPro" id="IPR050437">
    <property type="entry name" value="Ribos_protein_bS1-like"/>
</dbReference>
<evidence type="ECO:0000256" key="3">
    <source>
        <dbReference type="ARBA" id="ARBA00035517"/>
    </source>
</evidence>
<dbReference type="InterPro" id="IPR037027">
    <property type="entry name" value="YqgF/RNaseH-like_dom_sf"/>
</dbReference>
<dbReference type="Gene3D" id="2.40.50.140">
    <property type="entry name" value="Nucleic acid-binding proteins"/>
    <property type="match status" value="1"/>
</dbReference>
<evidence type="ECO:0000313" key="7">
    <source>
        <dbReference type="Proteomes" id="UP000244081"/>
    </source>
</evidence>
<dbReference type="PROSITE" id="PS50126">
    <property type="entry name" value="S1"/>
    <property type="match status" value="1"/>
</dbReference>
<dbReference type="InterPro" id="IPR018974">
    <property type="entry name" value="Tex-like_N"/>
</dbReference>
<dbReference type="SUPFAM" id="SSF47781">
    <property type="entry name" value="RuvA domain 2-like"/>
    <property type="match status" value="2"/>
</dbReference>
<sequence>MTDASPASHSAPALAPAAIAATIARRIAGEIGARPEQVQASVELLDGGATVPFVARYRKEATGGLDDGQLRTLEERLVYLRELEDRRAAILKSVDEQGKLTAELSGQIRAADTKSTLEDLYLPYRPKRRTKAQIAREAGLEPLADDLLADPMRDPQAEAAKFVDAEKGVADVKAALDGARQILTERFSEDASLVGKLRDYVARTGTVASRVVDGKQAEGAKFSDYFDYSEKWADIPSHRALALFRGRNEGILSLDLNTEPAEGQGLSPAETMVASAFGIADKGRPGDGWLIETARWAWRVKIALHLDLDLMGSLRERAEEEAIRVFARNLKDLLLAAPAGARATLGLDPGIRTGVKVAVIDETGKLVDTATVYPFQPRNDVEGALAVLGALCMRHKVDLIAIGNGTASRETDKLAAELIKRLPGKKPTKVTVSEAGASVYSASALAAREMPDIDVSLRGAASIARRLQDPLAELVKIEPKAIGVGQYQHDVNQTKLARMLDAVVEDAVNAVGVDLNTASPALLSRISGLTESLANAIVDQRNATGAFRNRKQLLKVSRLGPKAFEQCAGFLRITDGDNPLDASSVHPEAYPVAERIVKACGHDIRTLMREPGSLKQLDPAEFTDETFGLPTVRDIFKELEKPGRDPRPEFKTATFQEGVETLSDLKPGMALEGTVTNVTNFGAFVDVGVHQDGLVHVSQLADKFVQDPHTIVKAGDIVRVTVLEVDIPRKRIALTMKKDIGAARDARDARPDRGEAPGRAGGDKPHGNGGDKRRNGGGDKSARGGSGGSGDTGNNALAAALAEAMKRGPKR</sequence>
<dbReference type="InterPro" id="IPR012340">
    <property type="entry name" value="NA-bd_OB-fold"/>
</dbReference>
<feature type="compositionally biased region" description="Basic and acidic residues" evidence="4">
    <location>
        <begin position="741"/>
        <end position="782"/>
    </location>
</feature>
<dbReference type="GO" id="GO:0003729">
    <property type="term" value="F:mRNA binding"/>
    <property type="evidence" value="ECO:0007669"/>
    <property type="project" value="TreeGrafter"/>
</dbReference>
<dbReference type="GO" id="GO:0006139">
    <property type="term" value="P:nucleobase-containing compound metabolic process"/>
    <property type="evidence" value="ECO:0007669"/>
    <property type="project" value="InterPro"/>
</dbReference>
<dbReference type="Pfam" id="PF12836">
    <property type="entry name" value="HHH_3"/>
    <property type="match status" value="1"/>
</dbReference>
<keyword evidence="7" id="KW-1185">Reference proteome</keyword>